<dbReference type="Proteomes" id="UP000037460">
    <property type="component" value="Unassembled WGS sequence"/>
</dbReference>
<feature type="region of interest" description="Disordered" evidence="1">
    <location>
        <begin position="81"/>
        <end position="126"/>
    </location>
</feature>
<evidence type="ECO:0000256" key="1">
    <source>
        <dbReference type="SAM" id="MobiDB-lite"/>
    </source>
</evidence>
<evidence type="ECO:0000313" key="3">
    <source>
        <dbReference type="Proteomes" id="UP000037460"/>
    </source>
</evidence>
<name>A0A0M0K818_9EUKA</name>
<feature type="compositionally biased region" description="Basic and acidic residues" evidence="1">
    <location>
        <begin position="102"/>
        <end position="121"/>
    </location>
</feature>
<dbReference type="OrthoDB" id="346907at2759"/>
<accession>A0A0M0K818</accession>
<dbReference type="AlphaFoldDB" id="A0A0M0K818"/>
<keyword evidence="3" id="KW-1185">Reference proteome</keyword>
<feature type="region of interest" description="Disordered" evidence="1">
    <location>
        <begin position="1"/>
        <end position="31"/>
    </location>
</feature>
<sequence length="273" mass="27419">KFRSLSKYAPAGASSTRGEPSPRAAASVGSAFESTFDGKAEKCVESTFNRIFDGKAEASTANANKTSIGLTASLARASMSNVNAGNKSQRSQGSQRSSARGALEHATESARCAHDGADRSTSKRRAVVGASIIGSTSQPVGVNVHQATSQQTTTRHALSPAGDASDTDISSRSSTAGAAKSPVGGAVAAALSAAAAPSSAAPKSAAAPLGSPAAFSIRFTMAQKVARIKEELSLDPLLPVAKAIAEANAAMGIEGQGTLAQQVDHLLTELGVL</sequence>
<organism evidence="2 3">
    <name type="scientific">Chrysochromulina tobinii</name>
    <dbReference type="NCBI Taxonomy" id="1460289"/>
    <lineage>
        <taxon>Eukaryota</taxon>
        <taxon>Haptista</taxon>
        <taxon>Haptophyta</taxon>
        <taxon>Prymnesiophyceae</taxon>
        <taxon>Prymnesiales</taxon>
        <taxon>Chrysochromulinaceae</taxon>
        <taxon>Chrysochromulina</taxon>
    </lineage>
</organism>
<feature type="non-terminal residue" evidence="2">
    <location>
        <position position="1"/>
    </location>
</feature>
<proteinExistence type="predicted"/>
<feature type="compositionally biased region" description="Low complexity" evidence="1">
    <location>
        <begin position="88"/>
        <end position="101"/>
    </location>
</feature>
<feature type="region of interest" description="Disordered" evidence="1">
    <location>
        <begin position="139"/>
        <end position="180"/>
    </location>
</feature>
<comment type="caution">
    <text evidence="2">The sequence shown here is derived from an EMBL/GenBank/DDBJ whole genome shotgun (WGS) entry which is preliminary data.</text>
</comment>
<protein>
    <submittedName>
        <fullName evidence="2">Uncharacterized protein</fullName>
    </submittedName>
</protein>
<dbReference type="EMBL" id="JWZX01001032">
    <property type="protein sequence ID" value="KOO34960.1"/>
    <property type="molecule type" value="Genomic_DNA"/>
</dbReference>
<reference evidence="3" key="1">
    <citation type="journal article" date="2015" name="PLoS Genet.">
        <title>Genome Sequence and Transcriptome Analyses of Chrysochromulina tobin: Metabolic Tools for Enhanced Algal Fitness in the Prominent Order Prymnesiales (Haptophyceae).</title>
        <authorList>
            <person name="Hovde B.T."/>
            <person name="Deodato C.R."/>
            <person name="Hunsperger H.M."/>
            <person name="Ryken S.A."/>
            <person name="Yost W."/>
            <person name="Jha R.K."/>
            <person name="Patterson J."/>
            <person name="Monnat R.J. Jr."/>
            <person name="Barlow S.B."/>
            <person name="Starkenburg S.R."/>
            <person name="Cattolico R.A."/>
        </authorList>
    </citation>
    <scope>NUCLEOTIDE SEQUENCE</scope>
    <source>
        <strain evidence="3">CCMP291</strain>
    </source>
</reference>
<feature type="compositionally biased region" description="Polar residues" evidence="1">
    <location>
        <begin position="167"/>
        <end position="176"/>
    </location>
</feature>
<feature type="compositionally biased region" description="Polar residues" evidence="1">
    <location>
        <begin position="139"/>
        <end position="156"/>
    </location>
</feature>
<evidence type="ECO:0000313" key="2">
    <source>
        <dbReference type="EMBL" id="KOO34960.1"/>
    </source>
</evidence>
<gene>
    <name evidence="2" type="ORF">Ctob_015151</name>
</gene>